<dbReference type="PANTHER" id="PTHR37543:SF1">
    <property type="entry name" value="CCCH ZINC FINGER DNA BINDING PROTEIN (AFU_ORTHOLOGUE AFUA_5G12760)"/>
    <property type="match status" value="1"/>
</dbReference>
<accession>A0AAE0WN51</accession>
<evidence type="ECO:0000256" key="1">
    <source>
        <dbReference type="PROSITE-ProRule" id="PRU00723"/>
    </source>
</evidence>
<gene>
    <name evidence="5" type="ORF">LTR78_005410</name>
</gene>
<sequence>MNGHMASTTDYAVRLDGFRQSDAERDTMVSELLAAYEKLKIQYTEKCEDYNNEVESRRKYQRDAKRSQLELSEQKQASGSSNFALAILDGDGAVFQDYLLAQGKEGGADAAHQLYTGLRNELKSMYPDSNTADWSILVHIALNMQGLGNKLQSCGVISSHNDLVAFARAFSLAQPLFNFIDVGSGKERADHKIRETLRLFLPNNQCKHIWFGPMHDNGYLPVLEPYRLDPIISARLTLIETMTPTPGFRQLGLRTTKFPRVFRPDELPVRSSGVTSSFQAALPPRTGTNTSAAPFSPAARTSPSPSPGPSADNWRSSSSWATIGKTGAPSKSIDIAPKKTPTRKNLMLNAHDERLDLPLPEQDSKAYQRFADKVKLTGNICNNYHLVGKCKSGEYCDYHHGEKLSPGELLVLKHKARSLACTQKSYCRNFNCFLGHHCKYGHACDNPECRFEGTHGNMDHTPAKRAFEDGTEEWLPSYLAQYST</sequence>
<feature type="compositionally biased region" description="Low complexity" evidence="3">
    <location>
        <begin position="291"/>
        <end position="303"/>
    </location>
</feature>
<dbReference type="Pfam" id="PF25542">
    <property type="entry name" value="zf-CCCH_12"/>
    <property type="match status" value="1"/>
</dbReference>
<proteinExistence type="predicted"/>
<reference evidence="5" key="1">
    <citation type="submission" date="2023-07" db="EMBL/GenBank/DDBJ databases">
        <title>Black Yeasts Isolated from many extreme environments.</title>
        <authorList>
            <person name="Coleine C."/>
            <person name="Stajich J.E."/>
            <person name="Selbmann L."/>
        </authorList>
    </citation>
    <scope>NUCLEOTIDE SEQUENCE</scope>
    <source>
        <strain evidence="5">CCFEE 5485</strain>
    </source>
</reference>
<dbReference type="Proteomes" id="UP001274830">
    <property type="component" value="Unassembled WGS sequence"/>
</dbReference>
<evidence type="ECO:0000256" key="2">
    <source>
        <dbReference type="SAM" id="Coils"/>
    </source>
</evidence>
<protein>
    <recommendedName>
        <fullName evidence="4">C3H1-type domain-containing protein</fullName>
    </recommendedName>
</protein>
<name>A0AAE0WN51_9PEZI</name>
<evidence type="ECO:0000313" key="6">
    <source>
        <dbReference type="Proteomes" id="UP001274830"/>
    </source>
</evidence>
<keyword evidence="1" id="KW-0863">Zinc-finger</keyword>
<dbReference type="Pfam" id="PF25540">
    <property type="entry name" value="DUF7923"/>
    <property type="match status" value="1"/>
</dbReference>
<comment type="caution">
    <text evidence="5">The sequence shown here is derived from an EMBL/GenBank/DDBJ whole genome shotgun (WGS) entry which is preliminary data.</text>
</comment>
<keyword evidence="6" id="KW-1185">Reference proteome</keyword>
<dbReference type="InterPro" id="IPR057654">
    <property type="entry name" value="Znf-CCCH_tandem"/>
</dbReference>
<dbReference type="PROSITE" id="PS50103">
    <property type="entry name" value="ZF_C3H1"/>
    <property type="match status" value="1"/>
</dbReference>
<feature type="coiled-coil region" evidence="2">
    <location>
        <begin position="33"/>
        <end position="77"/>
    </location>
</feature>
<dbReference type="InterPro" id="IPR057683">
    <property type="entry name" value="DUF7923"/>
</dbReference>
<dbReference type="EMBL" id="JAUTXT010000018">
    <property type="protein sequence ID" value="KAK3674688.1"/>
    <property type="molecule type" value="Genomic_DNA"/>
</dbReference>
<dbReference type="GO" id="GO:0008270">
    <property type="term" value="F:zinc ion binding"/>
    <property type="evidence" value="ECO:0007669"/>
    <property type="project" value="UniProtKB-KW"/>
</dbReference>
<dbReference type="Pfam" id="PF25543">
    <property type="entry name" value="zf-CCCH_tandem"/>
    <property type="match status" value="1"/>
</dbReference>
<dbReference type="InterPro" id="IPR000571">
    <property type="entry name" value="Znf_CCCH"/>
</dbReference>
<organism evidence="5 6">
    <name type="scientific">Recurvomyces mirabilis</name>
    <dbReference type="NCBI Taxonomy" id="574656"/>
    <lineage>
        <taxon>Eukaryota</taxon>
        <taxon>Fungi</taxon>
        <taxon>Dikarya</taxon>
        <taxon>Ascomycota</taxon>
        <taxon>Pezizomycotina</taxon>
        <taxon>Dothideomycetes</taxon>
        <taxon>Dothideomycetidae</taxon>
        <taxon>Mycosphaerellales</taxon>
        <taxon>Teratosphaeriaceae</taxon>
        <taxon>Recurvomyces</taxon>
    </lineage>
</organism>
<feature type="region of interest" description="Disordered" evidence="3">
    <location>
        <begin position="269"/>
        <end position="339"/>
    </location>
</feature>
<keyword evidence="1" id="KW-0479">Metal-binding</keyword>
<dbReference type="AlphaFoldDB" id="A0AAE0WN51"/>
<evidence type="ECO:0000313" key="5">
    <source>
        <dbReference type="EMBL" id="KAK3674688.1"/>
    </source>
</evidence>
<keyword evidence="1" id="KW-0862">Zinc</keyword>
<feature type="domain" description="C3H1-type" evidence="4">
    <location>
        <begin position="375"/>
        <end position="403"/>
    </location>
</feature>
<keyword evidence="2" id="KW-0175">Coiled coil</keyword>
<evidence type="ECO:0000259" key="4">
    <source>
        <dbReference type="PROSITE" id="PS50103"/>
    </source>
</evidence>
<evidence type="ECO:0000256" key="3">
    <source>
        <dbReference type="SAM" id="MobiDB-lite"/>
    </source>
</evidence>
<feature type="zinc finger region" description="C3H1-type" evidence="1">
    <location>
        <begin position="375"/>
        <end position="403"/>
    </location>
</feature>
<dbReference type="PANTHER" id="PTHR37543">
    <property type="entry name" value="CCCH ZINC FINGER DNA BINDING PROTEIN (AFU_ORTHOLOGUE AFUA_5G12760)"/>
    <property type="match status" value="1"/>
</dbReference>